<dbReference type="GO" id="GO:0030313">
    <property type="term" value="C:cell envelope"/>
    <property type="evidence" value="ECO:0007669"/>
    <property type="project" value="UniProtKB-SubCell"/>
</dbReference>
<evidence type="ECO:0000256" key="3">
    <source>
        <dbReference type="SAM" id="Phobius"/>
    </source>
</evidence>
<comment type="similarity">
    <text evidence="1">Belongs to the membrane fusion protein (MFP) (TC 8.A.1) family.</text>
</comment>
<accession>K6Y9T3</accession>
<dbReference type="Proteomes" id="UP000006251">
    <property type="component" value="Unassembled WGS sequence"/>
</dbReference>
<dbReference type="GO" id="GO:0015562">
    <property type="term" value="F:efflux transmembrane transporter activity"/>
    <property type="evidence" value="ECO:0007669"/>
    <property type="project" value="TreeGrafter"/>
</dbReference>
<keyword evidence="3" id="KW-0472">Membrane</keyword>
<keyword evidence="3" id="KW-1133">Transmembrane helix</keyword>
<dbReference type="RefSeq" id="WP_006012533.1">
    <property type="nucleotide sequence ID" value="NZ_AUAV01000011.1"/>
</dbReference>
<dbReference type="InterPro" id="IPR058792">
    <property type="entry name" value="Beta-barrel_RND_2"/>
</dbReference>
<dbReference type="Gene3D" id="6.10.140.1990">
    <property type="match status" value="1"/>
</dbReference>
<protein>
    <recommendedName>
        <fullName evidence="4">CusB-like beta-barrel domain-containing protein</fullName>
    </recommendedName>
</protein>
<keyword evidence="2" id="KW-0175">Coiled coil</keyword>
<comment type="caution">
    <text evidence="5">The sequence shown here is derived from an EMBL/GenBank/DDBJ whole genome shotgun (WGS) entry which is preliminary data.</text>
</comment>
<evidence type="ECO:0000313" key="6">
    <source>
        <dbReference type="Proteomes" id="UP000006251"/>
    </source>
</evidence>
<evidence type="ECO:0000259" key="4">
    <source>
        <dbReference type="Pfam" id="PF25954"/>
    </source>
</evidence>
<dbReference type="GO" id="GO:1990195">
    <property type="term" value="C:macrolide transmembrane transporter complex"/>
    <property type="evidence" value="ECO:0007669"/>
    <property type="project" value="InterPro"/>
</dbReference>
<proteinExistence type="inferred from homology"/>
<keyword evidence="3" id="KW-0812">Transmembrane</keyword>
<feature type="domain" description="CusB-like beta-barrel" evidence="4">
    <location>
        <begin position="208"/>
        <end position="275"/>
    </location>
</feature>
<dbReference type="SUPFAM" id="SSF111369">
    <property type="entry name" value="HlyD-like secretion proteins"/>
    <property type="match status" value="1"/>
</dbReference>
<evidence type="ECO:0000256" key="2">
    <source>
        <dbReference type="ARBA" id="ARBA00023054"/>
    </source>
</evidence>
<dbReference type="NCBIfam" id="TIGR01730">
    <property type="entry name" value="RND_mfp"/>
    <property type="match status" value="1"/>
</dbReference>
<organism evidence="5 6">
    <name type="scientific">Brumicola pallidula DSM 14239 = ACAM 615</name>
    <dbReference type="NCBI Taxonomy" id="1121922"/>
    <lineage>
        <taxon>Bacteria</taxon>
        <taxon>Pseudomonadati</taxon>
        <taxon>Pseudomonadota</taxon>
        <taxon>Gammaproteobacteria</taxon>
        <taxon>Alteromonadales</taxon>
        <taxon>Alteromonadaceae</taxon>
        <taxon>Brumicola</taxon>
    </lineage>
</organism>
<dbReference type="GO" id="GO:1990281">
    <property type="term" value="C:efflux pump complex"/>
    <property type="evidence" value="ECO:0007669"/>
    <property type="project" value="TreeGrafter"/>
</dbReference>
<dbReference type="STRING" id="1121922.GCA_000428905_02139"/>
<reference evidence="6" key="1">
    <citation type="journal article" date="2014" name="Environ. Microbiol.">
        <title>Comparative genomics of the marine bacterial genus Glaciecola reveals the high degree of genomic diversity and genomic characteristic for cold adaptation.</title>
        <authorList>
            <person name="Qin Q.L."/>
            <person name="Xie B.B."/>
            <person name="Yu Y."/>
            <person name="Shu Y.L."/>
            <person name="Rong J.C."/>
            <person name="Zhang Y.J."/>
            <person name="Zhao D.L."/>
            <person name="Chen X.L."/>
            <person name="Zhang X.Y."/>
            <person name="Chen B."/>
            <person name="Zhou B.C."/>
            <person name="Zhang Y.Z."/>
        </authorList>
    </citation>
    <scope>NUCLEOTIDE SEQUENCE [LARGE SCALE GENOMIC DNA]</scope>
    <source>
        <strain evidence="6">ACAM 615</strain>
    </source>
</reference>
<feature type="transmembrane region" description="Helical" evidence="3">
    <location>
        <begin position="6"/>
        <end position="25"/>
    </location>
</feature>
<dbReference type="PANTHER" id="PTHR30469:SF29">
    <property type="entry name" value="BLR2860 PROTEIN"/>
    <property type="match status" value="1"/>
</dbReference>
<dbReference type="OrthoDB" id="9806939at2"/>
<dbReference type="Pfam" id="PF25954">
    <property type="entry name" value="Beta-barrel_RND_2"/>
    <property type="match status" value="1"/>
</dbReference>
<dbReference type="PANTHER" id="PTHR30469">
    <property type="entry name" value="MULTIDRUG RESISTANCE PROTEIN MDTA"/>
    <property type="match status" value="1"/>
</dbReference>
<dbReference type="InterPro" id="IPR030190">
    <property type="entry name" value="MacA_alpha-hairpin_sf"/>
</dbReference>
<evidence type="ECO:0000256" key="1">
    <source>
        <dbReference type="ARBA" id="ARBA00009477"/>
    </source>
</evidence>
<dbReference type="Gene3D" id="2.40.50.100">
    <property type="match status" value="1"/>
</dbReference>
<dbReference type="Gene3D" id="2.40.30.170">
    <property type="match status" value="1"/>
</dbReference>
<dbReference type="GO" id="GO:0019898">
    <property type="term" value="C:extrinsic component of membrane"/>
    <property type="evidence" value="ECO:0007669"/>
    <property type="project" value="InterPro"/>
</dbReference>
<dbReference type="InterPro" id="IPR006143">
    <property type="entry name" value="RND_pump_MFP"/>
</dbReference>
<dbReference type="AlphaFoldDB" id="K6Y9T3"/>
<dbReference type="EMBL" id="BAEQ01000045">
    <property type="protein sequence ID" value="GAC29504.1"/>
    <property type="molecule type" value="Genomic_DNA"/>
</dbReference>
<evidence type="ECO:0000313" key="5">
    <source>
        <dbReference type="EMBL" id="GAC29504.1"/>
    </source>
</evidence>
<dbReference type="GO" id="GO:1990961">
    <property type="term" value="P:xenobiotic detoxification by transmembrane export across the plasma membrane"/>
    <property type="evidence" value="ECO:0007669"/>
    <property type="project" value="InterPro"/>
</dbReference>
<name>K6Y9T3_9ALTE</name>
<keyword evidence="6" id="KW-1185">Reference proteome</keyword>
<gene>
    <name evidence="5" type="ORF">GPAL_2650</name>
</gene>
<sequence length="356" mass="39016">MKNPYIIALAFIVILCTWMLSGLFVESDKKSNSDLLNNAQSKDLFSVEIAQLTAQDKSILVTAQGQSEPNRVVTIRSQTFGNVVSVKAKEGLALSTNDVIISIDIQDRMLVLEQQKALLKLNQKTYERVKKLEDKKFQSEGEVETAFANLKVSETNVANIQRDIKNTTIVSPLSGILEKRLVEEGDYIEVNTPIAIVVENHPLVVLVTIAQQDIANVEKEMTAQVDFANGVSRQGSVRYISPRANSSTRTFDVEIEIDNANGSLRSGIGAKAQIPTKKVKAYYLSPALFSLSDSGEIGVKTVNEQDIVEFYPVELVQSDSNGAWVTGLPDTARVIITGQGFVKAGNKVKPITKQAQ</sequence>